<dbReference type="Pfam" id="PF07143">
    <property type="entry name" value="CrtC"/>
    <property type="match status" value="1"/>
</dbReference>
<keyword evidence="4" id="KW-1185">Reference proteome</keyword>
<dbReference type="Gene3D" id="2.40.370.10">
    <property type="entry name" value="AttH-like domain"/>
    <property type="match status" value="2"/>
</dbReference>
<dbReference type="AlphaFoldDB" id="A0A0C5WV08"/>
<dbReference type="PATRIC" id="fig|658445.3.peg.4230"/>
<name>A0A0C5WV08_9GAMM</name>
<accession>A0A0C5WV08</accession>
<dbReference type="InterPro" id="IPR010791">
    <property type="entry name" value="AttH_dom"/>
</dbReference>
<feature type="transmembrane region" description="Helical" evidence="1">
    <location>
        <begin position="23"/>
        <end position="42"/>
    </location>
</feature>
<dbReference type="KEGG" id="pgb:H744_2c2241"/>
<keyword evidence="1" id="KW-0812">Transmembrane</keyword>
<reference evidence="3 4" key="1">
    <citation type="submission" date="2013-05" db="EMBL/GenBank/DDBJ databases">
        <title>Complete genome sequence of the lipase-producing bacterium Photobacterium gaetbulicola Gung47.</title>
        <authorList>
            <person name="Kim Y.-O."/>
        </authorList>
    </citation>
    <scope>NUCLEOTIDE SEQUENCE [LARGE SCALE GENOMIC DNA]</scope>
    <source>
        <strain evidence="3 4">Gung47</strain>
    </source>
</reference>
<evidence type="ECO:0000313" key="4">
    <source>
        <dbReference type="Proteomes" id="UP000032303"/>
    </source>
</evidence>
<dbReference type="GO" id="GO:0016787">
    <property type="term" value="F:hydrolase activity"/>
    <property type="evidence" value="ECO:0007669"/>
    <property type="project" value="UniProtKB-KW"/>
</dbReference>
<keyword evidence="1" id="KW-1133">Transmembrane helix</keyword>
<dbReference type="SUPFAM" id="SSF159245">
    <property type="entry name" value="AttH-like"/>
    <property type="match status" value="1"/>
</dbReference>
<dbReference type="Pfam" id="PF17186">
    <property type="entry name" value="Lipocalin_9"/>
    <property type="match status" value="1"/>
</dbReference>
<evidence type="ECO:0000313" key="3">
    <source>
        <dbReference type="EMBL" id="AJR08904.1"/>
    </source>
</evidence>
<dbReference type="Proteomes" id="UP000032303">
    <property type="component" value="Chromosome 2"/>
</dbReference>
<protein>
    <submittedName>
        <fullName evidence="3">Hydrolase</fullName>
    </submittedName>
</protein>
<keyword evidence="3" id="KW-0378">Hydrolase</keyword>
<feature type="domain" description="AttH" evidence="2">
    <location>
        <begin position="89"/>
        <end position="259"/>
    </location>
</feature>
<gene>
    <name evidence="3" type="ORF">H744_2c2241</name>
</gene>
<proteinExistence type="predicted"/>
<organism evidence="3 4">
    <name type="scientific">Photobacterium gaetbulicola Gung47</name>
    <dbReference type="NCBI Taxonomy" id="658445"/>
    <lineage>
        <taxon>Bacteria</taxon>
        <taxon>Pseudomonadati</taxon>
        <taxon>Pseudomonadota</taxon>
        <taxon>Gammaproteobacteria</taxon>
        <taxon>Vibrionales</taxon>
        <taxon>Vibrionaceae</taxon>
        <taxon>Photobacterium</taxon>
    </lineage>
</organism>
<dbReference type="PANTHER" id="PTHR38591:SF1">
    <property type="entry name" value="BLL1000 PROTEIN"/>
    <property type="match status" value="1"/>
</dbReference>
<evidence type="ECO:0000256" key="1">
    <source>
        <dbReference type="SAM" id="Phobius"/>
    </source>
</evidence>
<dbReference type="STRING" id="658445.H744_2c2241"/>
<dbReference type="PANTHER" id="PTHR38591">
    <property type="entry name" value="HYDROLASE"/>
    <property type="match status" value="1"/>
</dbReference>
<evidence type="ECO:0000259" key="2">
    <source>
        <dbReference type="Pfam" id="PF07143"/>
    </source>
</evidence>
<sequence>MAAGEAVCNHVIKGVVLMKGRNFLRGYLIVSLVAIVAVLGLLSCEPEEAQVNRSVSMMVGPDSDQFAQVVPGYQFEFPRDHLPHPEFRTEWWYLTANLKAEDGEEFGFQWTLFRSRSLSGEGHGWENPQRYMAHLVVTGEDKVWSAERFARGGIGQAGVLGQPFRAWLDNWEWRSFSDSPFPGVLSFADDSGMAGKLAIQQTGNIVLQGEQGYSKKHATKDIASYYFSAPFLQIDGRIELDGQRFEVTGEAWFDREWSSRGLADNQLGWDWFAIHLDDGSALMLYQIREKDTRPYYFGSLSWADGRIDVLEAEDIQLLPVTFSTQGGKTHPVAWQIDVPSKGIKLKVDVVRKEQWLPFIFSYWEGPIRVTGSHTGQGFMELTGY</sequence>
<dbReference type="EMBL" id="CP005974">
    <property type="protein sequence ID" value="AJR08904.1"/>
    <property type="molecule type" value="Genomic_DNA"/>
</dbReference>
<dbReference type="InterPro" id="IPR023374">
    <property type="entry name" value="AttH-like_dom_sf"/>
</dbReference>
<dbReference type="HOGENOM" id="CLU_040626_0_0_6"/>
<keyword evidence="1" id="KW-0472">Membrane</keyword>